<proteinExistence type="inferred from homology"/>
<evidence type="ECO:0000256" key="7">
    <source>
        <dbReference type="ARBA" id="ARBA00022692"/>
    </source>
</evidence>
<keyword evidence="6 14" id="KW-0169">Cobalamin biosynthesis</keyword>
<feature type="transmembrane region" description="Helical" evidence="14">
    <location>
        <begin position="67"/>
        <end position="86"/>
    </location>
</feature>
<name>A0A9D1KR69_9FIRM</name>
<keyword evidence="11 14" id="KW-0472">Membrane</keyword>
<evidence type="ECO:0000256" key="13">
    <source>
        <dbReference type="ARBA" id="ARBA00060918"/>
    </source>
</evidence>
<dbReference type="NCBIfam" id="TIGR00123">
    <property type="entry name" value="cbiM"/>
    <property type="match status" value="1"/>
</dbReference>
<feature type="signal peptide" evidence="14">
    <location>
        <begin position="1"/>
        <end position="24"/>
    </location>
</feature>
<evidence type="ECO:0000256" key="14">
    <source>
        <dbReference type="HAMAP-Rule" id="MF_01462"/>
    </source>
</evidence>
<dbReference type="PANTHER" id="PTHR43627:SF1">
    <property type="entry name" value="COBALT TRANSPORT PROTEIN CBIM"/>
    <property type="match status" value="1"/>
</dbReference>
<dbReference type="GO" id="GO:0015087">
    <property type="term" value="F:cobalt ion transmembrane transporter activity"/>
    <property type="evidence" value="ECO:0007669"/>
    <property type="project" value="UniProtKB-UniRule"/>
</dbReference>
<feature type="transmembrane region" description="Helical" evidence="14">
    <location>
        <begin position="211"/>
        <end position="228"/>
    </location>
</feature>
<evidence type="ECO:0000256" key="6">
    <source>
        <dbReference type="ARBA" id="ARBA00022573"/>
    </source>
</evidence>
<comment type="pathway">
    <text evidence="2 14">Cofactor biosynthesis; adenosylcobalamin biosynthesis.</text>
</comment>
<keyword evidence="3 14" id="KW-0171">Cobalt transport</keyword>
<keyword evidence="7 14" id="KW-0812">Transmembrane</keyword>
<comment type="subcellular location">
    <subcellularLocation>
        <location evidence="1">Cell inner membrane</location>
        <topology evidence="1">Multi-pass membrane protein</topology>
    </subcellularLocation>
    <subcellularLocation>
        <location evidence="14">Cell membrane</location>
        <topology evidence="14">Multi-pass membrane protein</topology>
    </subcellularLocation>
</comment>
<evidence type="ECO:0000313" key="16">
    <source>
        <dbReference type="Proteomes" id="UP000824165"/>
    </source>
</evidence>
<comment type="subunit">
    <text evidence="14">Forms an energy-coupling factor (ECF) transporter complex composed of an ATP-binding protein (A component, CbiO), a transmembrane protein (T component, CbiQ) and 2 possible substrate-capture proteins (S components, CbiM and CbiN) of unknown stoichimetry.</text>
</comment>
<reference evidence="15" key="1">
    <citation type="submission" date="2020-10" db="EMBL/GenBank/DDBJ databases">
        <authorList>
            <person name="Gilroy R."/>
        </authorList>
    </citation>
    <scope>NUCLEOTIDE SEQUENCE</scope>
    <source>
        <strain evidence="15">CHK181-108</strain>
    </source>
</reference>
<feature type="transmembrane region" description="Helical" evidence="14">
    <location>
        <begin position="34"/>
        <end position="55"/>
    </location>
</feature>
<comment type="similarity">
    <text evidence="13 14">Belongs to the CbiM family.</text>
</comment>
<dbReference type="InterPro" id="IPR002751">
    <property type="entry name" value="CbiM/NikMN"/>
</dbReference>
<evidence type="ECO:0000256" key="2">
    <source>
        <dbReference type="ARBA" id="ARBA00004953"/>
    </source>
</evidence>
<evidence type="ECO:0000256" key="5">
    <source>
        <dbReference type="ARBA" id="ARBA00022475"/>
    </source>
</evidence>
<dbReference type="Proteomes" id="UP000824165">
    <property type="component" value="Unassembled WGS sequence"/>
</dbReference>
<sequence precursor="true">MFKKLIKSAAVSCAVLFAVPVTQASAMHITEGYLSPFWCAFWGVLCLPFLVWGGIELQRRQKDGGTAKLLLALCGAFVFIVSSLKIPAVTGSCSHPTGTGLGAVLFGAPVMSVLGMIVLVFQSLLLAHGGITTLGANAFSMAVAGPFLSWGVYTLLKKSKAPTAVSVFLAAALGDLFTYTVTSLQLALCHSGGNLAFAFGKFMLVFAPTQLPIAAAEGILSVMIFNVIEKYCGSELKILGASSKGGLSV</sequence>
<comment type="function">
    <text evidence="14">Part of the energy-coupling factor (ECF) transporter complex CbiMNOQ involved in cobalt import.</text>
</comment>
<protein>
    <recommendedName>
        <fullName evidence="14">Cobalt transport protein CbiM</fullName>
    </recommendedName>
    <alternativeName>
        <fullName evidence="14">Energy-coupling factor transporter probable substrate-capture protein CbiM</fullName>
        <shortName evidence="14">ECF transporter S component CbiM</shortName>
    </alternativeName>
</protein>
<dbReference type="Gene3D" id="1.10.1760.20">
    <property type="match status" value="1"/>
</dbReference>
<keyword evidence="5 14" id="KW-1003">Cell membrane</keyword>
<dbReference type="GO" id="GO:0009236">
    <property type="term" value="P:cobalamin biosynthetic process"/>
    <property type="evidence" value="ECO:0007669"/>
    <property type="project" value="UniProtKB-UniRule"/>
</dbReference>
<keyword evidence="4 14" id="KW-0813">Transport</keyword>
<keyword evidence="10 14" id="KW-0406">Ion transport</keyword>
<evidence type="ECO:0000256" key="1">
    <source>
        <dbReference type="ARBA" id="ARBA00004429"/>
    </source>
</evidence>
<dbReference type="GO" id="GO:0043190">
    <property type="term" value="C:ATP-binding cassette (ABC) transporter complex"/>
    <property type="evidence" value="ECO:0007669"/>
    <property type="project" value="InterPro"/>
</dbReference>
<keyword evidence="8 14" id="KW-0732">Signal</keyword>
<evidence type="ECO:0000256" key="9">
    <source>
        <dbReference type="ARBA" id="ARBA00022989"/>
    </source>
</evidence>
<evidence type="ECO:0000256" key="8">
    <source>
        <dbReference type="ARBA" id="ARBA00022729"/>
    </source>
</evidence>
<keyword evidence="12 14" id="KW-0170">Cobalt</keyword>
<dbReference type="HAMAP" id="MF_01462">
    <property type="entry name" value="CbiM"/>
    <property type="match status" value="1"/>
</dbReference>
<reference evidence="15" key="2">
    <citation type="journal article" date="2021" name="PeerJ">
        <title>Extensive microbial diversity within the chicken gut microbiome revealed by metagenomics and culture.</title>
        <authorList>
            <person name="Gilroy R."/>
            <person name="Ravi A."/>
            <person name="Getino M."/>
            <person name="Pursley I."/>
            <person name="Horton D.L."/>
            <person name="Alikhan N.F."/>
            <person name="Baker D."/>
            <person name="Gharbi K."/>
            <person name="Hall N."/>
            <person name="Watson M."/>
            <person name="Adriaenssens E.M."/>
            <person name="Foster-Nyarko E."/>
            <person name="Jarju S."/>
            <person name="Secka A."/>
            <person name="Antonio M."/>
            <person name="Oren A."/>
            <person name="Chaudhuri R.R."/>
            <person name="La Ragione R."/>
            <person name="Hildebrand F."/>
            <person name="Pallen M.J."/>
        </authorList>
    </citation>
    <scope>NUCLEOTIDE SEQUENCE</scope>
    <source>
        <strain evidence="15">CHK181-108</strain>
    </source>
</reference>
<evidence type="ECO:0000313" key="15">
    <source>
        <dbReference type="EMBL" id="HIT85307.1"/>
    </source>
</evidence>
<gene>
    <name evidence="14" type="primary">cbiM</name>
    <name evidence="15" type="ORF">IAA60_05305</name>
</gene>
<dbReference type="EMBL" id="DVLU01000051">
    <property type="protein sequence ID" value="HIT85307.1"/>
    <property type="molecule type" value="Genomic_DNA"/>
</dbReference>
<dbReference type="InterPro" id="IPR018024">
    <property type="entry name" value="CbiM"/>
</dbReference>
<comment type="caution">
    <text evidence="15">The sequence shown here is derived from an EMBL/GenBank/DDBJ whole genome shotgun (WGS) entry which is preliminary data.</text>
</comment>
<evidence type="ECO:0000256" key="11">
    <source>
        <dbReference type="ARBA" id="ARBA00023136"/>
    </source>
</evidence>
<feature type="transmembrane region" description="Helical" evidence="14">
    <location>
        <begin position="106"/>
        <end position="127"/>
    </location>
</feature>
<evidence type="ECO:0000256" key="3">
    <source>
        <dbReference type="ARBA" id="ARBA00022426"/>
    </source>
</evidence>
<dbReference type="AlphaFoldDB" id="A0A9D1KR69"/>
<dbReference type="NCBIfam" id="NF006184">
    <property type="entry name" value="PRK08319.1"/>
    <property type="match status" value="1"/>
</dbReference>
<organism evidence="15 16">
    <name type="scientific">Candidatus Ornithomonoglobus intestinigallinarum</name>
    <dbReference type="NCBI Taxonomy" id="2840894"/>
    <lineage>
        <taxon>Bacteria</taxon>
        <taxon>Bacillati</taxon>
        <taxon>Bacillota</taxon>
        <taxon>Clostridia</taxon>
        <taxon>Candidatus Ornithomonoglobus</taxon>
    </lineage>
</organism>
<feature type="transmembrane region" description="Helical" evidence="14">
    <location>
        <begin position="134"/>
        <end position="156"/>
    </location>
</feature>
<feature type="chain" id="PRO_5039773730" description="Cobalt transport protein CbiM" evidence="14">
    <location>
        <begin position="25"/>
        <end position="249"/>
    </location>
</feature>
<dbReference type="Pfam" id="PF01891">
    <property type="entry name" value="CbiM"/>
    <property type="match status" value="1"/>
</dbReference>
<dbReference type="FunFam" id="1.10.1760.20:FF:000001">
    <property type="entry name" value="Cobalt transport protein CbiM"/>
    <property type="match status" value="1"/>
</dbReference>
<evidence type="ECO:0000256" key="12">
    <source>
        <dbReference type="ARBA" id="ARBA00023285"/>
    </source>
</evidence>
<evidence type="ECO:0000256" key="4">
    <source>
        <dbReference type="ARBA" id="ARBA00022448"/>
    </source>
</evidence>
<accession>A0A9D1KR69</accession>
<keyword evidence="9 14" id="KW-1133">Transmembrane helix</keyword>
<dbReference type="PANTHER" id="PTHR43627">
    <property type="match status" value="1"/>
</dbReference>
<evidence type="ECO:0000256" key="10">
    <source>
        <dbReference type="ARBA" id="ARBA00023065"/>
    </source>
</evidence>